<evidence type="ECO:0000256" key="2">
    <source>
        <dbReference type="SAM" id="Phobius"/>
    </source>
</evidence>
<keyword evidence="2" id="KW-0472">Membrane</keyword>
<feature type="transmembrane region" description="Helical" evidence="2">
    <location>
        <begin position="94"/>
        <end position="118"/>
    </location>
</feature>
<keyword evidence="2" id="KW-1133">Transmembrane helix</keyword>
<name>A0A6J4P0R0_9ACTN</name>
<feature type="region of interest" description="Disordered" evidence="1">
    <location>
        <begin position="32"/>
        <end position="83"/>
    </location>
</feature>
<dbReference type="EMBL" id="CADCUZ010000032">
    <property type="protein sequence ID" value="CAA9402908.1"/>
    <property type="molecule type" value="Genomic_DNA"/>
</dbReference>
<reference evidence="3" key="1">
    <citation type="submission" date="2020-02" db="EMBL/GenBank/DDBJ databases">
        <authorList>
            <person name="Meier V. D."/>
        </authorList>
    </citation>
    <scope>NUCLEOTIDE SEQUENCE</scope>
    <source>
        <strain evidence="3">AVDCRST_MAG55</strain>
    </source>
</reference>
<protein>
    <submittedName>
        <fullName evidence="3">Uncharacterized protein</fullName>
    </submittedName>
</protein>
<dbReference type="AlphaFoldDB" id="A0A6J4P0R0"/>
<evidence type="ECO:0000313" key="3">
    <source>
        <dbReference type="EMBL" id="CAA9402908.1"/>
    </source>
</evidence>
<organism evidence="3">
    <name type="scientific">uncultured Rubrobacteraceae bacterium</name>
    <dbReference type="NCBI Taxonomy" id="349277"/>
    <lineage>
        <taxon>Bacteria</taxon>
        <taxon>Bacillati</taxon>
        <taxon>Actinomycetota</taxon>
        <taxon>Rubrobacteria</taxon>
        <taxon>Rubrobacterales</taxon>
        <taxon>Rubrobacteraceae</taxon>
        <taxon>environmental samples</taxon>
    </lineage>
</organism>
<gene>
    <name evidence="3" type="ORF">AVDCRST_MAG55-780</name>
</gene>
<sequence>MSDASRLKKIVGRVDDAGTEVLVDRTAPSTRRTKLWPTTDGDALAARSSSPSDRERGHEPPGMPPRGRRRDGRPQGNDTTKENVMYRIMHRGTVYTSLVAFLVVASLVASALHCGPAFDHLGRERKRFSWRPAMVGRG</sequence>
<keyword evidence="2" id="KW-0812">Transmembrane</keyword>
<proteinExistence type="predicted"/>
<accession>A0A6J4P0R0</accession>
<evidence type="ECO:0000256" key="1">
    <source>
        <dbReference type="SAM" id="MobiDB-lite"/>
    </source>
</evidence>